<accession>A0A8J6AKY2</accession>
<evidence type="ECO:0000313" key="2">
    <source>
        <dbReference type="EMBL" id="KAG8523271.1"/>
    </source>
</evidence>
<dbReference type="GO" id="GO:0000502">
    <property type="term" value="C:proteasome complex"/>
    <property type="evidence" value="ECO:0007669"/>
    <property type="project" value="UniProtKB-KW"/>
</dbReference>
<dbReference type="AlphaFoldDB" id="A0A8J6AKY2"/>
<proteinExistence type="predicted"/>
<gene>
    <name evidence="2" type="ORF">J0S82_014406</name>
</gene>
<dbReference type="Proteomes" id="UP000700334">
    <property type="component" value="Unassembled WGS sequence"/>
</dbReference>
<reference evidence="2" key="1">
    <citation type="journal article" date="2021" name="Evol. Appl.">
        <title>The genome of the Pyrenean desman and the effects of bottlenecks and inbreeding on the genomic landscape of an endangered species.</title>
        <authorList>
            <person name="Escoda L."/>
            <person name="Castresana J."/>
        </authorList>
    </citation>
    <scope>NUCLEOTIDE SEQUENCE</scope>
    <source>
        <strain evidence="2">IBE-C5619</strain>
    </source>
</reference>
<comment type="caution">
    <text evidence="2">The sequence shown here is derived from an EMBL/GenBank/DDBJ whole genome shotgun (WGS) entry which is preliminary data.</text>
</comment>
<dbReference type="EMBL" id="JAGFMF010011417">
    <property type="protein sequence ID" value="KAG8523271.1"/>
    <property type="molecule type" value="Genomic_DNA"/>
</dbReference>
<feature type="region of interest" description="Disordered" evidence="1">
    <location>
        <begin position="111"/>
        <end position="133"/>
    </location>
</feature>
<keyword evidence="3" id="KW-1185">Reference proteome</keyword>
<sequence>MSLFGVRRAGFTRLKKKTHEVLGALKKAQSELFDKHTGISAVGLPADAGSTWVPDSSTDLFLCLVSNWKQDPDTNLMMWLETIWTAYCWCDFEFTIYGNNDMSPFLEGLEKRPQRKAQPAHELAEQADETMEH</sequence>
<organism evidence="2 3">
    <name type="scientific">Galemys pyrenaicus</name>
    <name type="common">Iberian desman</name>
    <name type="synonym">Pyrenean desman</name>
    <dbReference type="NCBI Taxonomy" id="202257"/>
    <lineage>
        <taxon>Eukaryota</taxon>
        <taxon>Metazoa</taxon>
        <taxon>Chordata</taxon>
        <taxon>Craniata</taxon>
        <taxon>Vertebrata</taxon>
        <taxon>Euteleostomi</taxon>
        <taxon>Mammalia</taxon>
        <taxon>Eutheria</taxon>
        <taxon>Laurasiatheria</taxon>
        <taxon>Eulipotyphla</taxon>
        <taxon>Talpidae</taxon>
        <taxon>Galemys</taxon>
    </lineage>
</organism>
<name>A0A8J6AKY2_GALPY</name>
<keyword evidence="2" id="KW-0647">Proteasome</keyword>
<protein>
    <submittedName>
        <fullName evidence="2">Proteasome subunit alpha type-1</fullName>
    </submittedName>
</protein>
<evidence type="ECO:0000313" key="3">
    <source>
        <dbReference type="Proteomes" id="UP000700334"/>
    </source>
</evidence>
<evidence type="ECO:0000256" key="1">
    <source>
        <dbReference type="SAM" id="MobiDB-lite"/>
    </source>
</evidence>